<dbReference type="InterPro" id="IPR009721">
    <property type="entry name" value="O-acyltransferase_WSD1_C"/>
</dbReference>
<dbReference type="GO" id="GO:0019432">
    <property type="term" value="P:triglyceride biosynthetic process"/>
    <property type="evidence" value="ECO:0007669"/>
    <property type="project" value="TreeGrafter"/>
</dbReference>
<name>A0A939PKQ3_9ACTN</name>
<keyword evidence="14" id="KW-1185">Reference proteome</keyword>
<dbReference type="GO" id="GO:0004144">
    <property type="term" value="F:diacylglycerol O-acyltransferase activity"/>
    <property type="evidence" value="ECO:0007669"/>
    <property type="project" value="UniProtKB-EC"/>
</dbReference>
<keyword evidence="9" id="KW-0012">Acyltransferase</keyword>
<comment type="pathway">
    <text evidence="1">Glycerolipid metabolism; triacylglycerol biosynthesis.</text>
</comment>
<comment type="similarity">
    <text evidence="3">Belongs to the long-chain O-acyltransferase family.</text>
</comment>
<accession>A0A939PKQ3</accession>
<dbReference type="InterPro" id="IPR004255">
    <property type="entry name" value="O-acyltransferase_WSD1_N"/>
</dbReference>
<comment type="caution">
    <text evidence="13">The sequence shown here is derived from an EMBL/GenBank/DDBJ whole genome shotgun (WGS) entry which is preliminary data.</text>
</comment>
<proteinExistence type="inferred from homology"/>
<evidence type="ECO:0000256" key="5">
    <source>
        <dbReference type="ARBA" id="ARBA00022516"/>
    </source>
</evidence>
<dbReference type="Gene3D" id="3.30.559.10">
    <property type="entry name" value="Chloramphenicol acetyltransferase-like domain"/>
    <property type="match status" value="1"/>
</dbReference>
<dbReference type="GO" id="GO:0005886">
    <property type="term" value="C:plasma membrane"/>
    <property type="evidence" value="ECO:0007669"/>
    <property type="project" value="TreeGrafter"/>
</dbReference>
<evidence type="ECO:0000256" key="3">
    <source>
        <dbReference type="ARBA" id="ARBA00009587"/>
    </source>
</evidence>
<dbReference type="InterPro" id="IPR023213">
    <property type="entry name" value="CAT-like_dom_sf"/>
</dbReference>
<evidence type="ECO:0000256" key="4">
    <source>
        <dbReference type="ARBA" id="ARBA00013244"/>
    </source>
</evidence>
<reference evidence="13" key="1">
    <citation type="submission" date="2021-03" db="EMBL/GenBank/DDBJ databases">
        <authorList>
            <person name="Kanchanasin P."/>
            <person name="Saeng-In P."/>
            <person name="Phongsopitanun W."/>
            <person name="Yuki M."/>
            <person name="Kudo T."/>
            <person name="Ohkuma M."/>
            <person name="Tanasupawat S."/>
        </authorList>
    </citation>
    <scope>NUCLEOTIDE SEQUENCE</scope>
    <source>
        <strain evidence="13">GKU 128</strain>
    </source>
</reference>
<dbReference type="GO" id="GO:0006071">
    <property type="term" value="P:glycerol metabolic process"/>
    <property type="evidence" value="ECO:0007669"/>
    <property type="project" value="UniProtKB-KW"/>
</dbReference>
<dbReference type="PANTHER" id="PTHR31650">
    <property type="entry name" value="O-ACYLTRANSFERASE (WSD1-LIKE) FAMILY PROTEIN"/>
    <property type="match status" value="1"/>
</dbReference>
<gene>
    <name evidence="13" type="ORF">J4573_27895</name>
</gene>
<evidence type="ECO:0000256" key="1">
    <source>
        <dbReference type="ARBA" id="ARBA00004771"/>
    </source>
</evidence>
<feature type="domain" description="O-acyltransferase WSD1-like N-terminal" evidence="11">
    <location>
        <begin position="18"/>
        <end position="281"/>
    </location>
</feature>
<dbReference type="GO" id="GO:0001666">
    <property type="term" value="P:response to hypoxia"/>
    <property type="evidence" value="ECO:0007669"/>
    <property type="project" value="TreeGrafter"/>
</dbReference>
<dbReference type="GO" id="GO:0051701">
    <property type="term" value="P:biological process involved in interaction with host"/>
    <property type="evidence" value="ECO:0007669"/>
    <property type="project" value="TreeGrafter"/>
</dbReference>
<comment type="pathway">
    <text evidence="2">Lipid metabolism.</text>
</comment>
<dbReference type="SUPFAM" id="SSF52777">
    <property type="entry name" value="CoA-dependent acyltransferases"/>
    <property type="match status" value="1"/>
</dbReference>
<keyword evidence="5" id="KW-0444">Lipid biosynthesis</keyword>
<dbReference type="Pfam" id="PF06974">
    <property type="entry name" value="WS_DGAT_C"/>
    <property type="match status" value="1"/>
</dbReference>
<evidence type="ECO:0000313" key="14">
    <source>
        <dbReference type="Proteomes" id="UP000669179"/>
    </source>
</evidence>
<evidence type="ECO:0000256" key="2">
    <source>
        <dbReference type="ARBA" id="ARBA00005189"/>
    </source>
</evidence>
<evidence type="ECO:0000259" key="12">
    <source>
        <dbReference type="Pfam" id="PF06974"/>
    </source>
</evidence>
<keyword evidence="8" id="KW-0443">Lipid metabolism</keyword>
<keyword evidence="6" id="KW-0808">Transferase</keyword>
<dbReference type="PANTHER" id="PTHR31650:SF1">
    <property type="entry name" value="WAX ESTER SYNTHASE_DIACYLGLYCEROL ACYLTRANSFERASE 4-RELATED"/>
    <property type="match status" value="1"/>
</dbReference>
<dbReference type="RefSeq" id="WP_208258820.1">
    <property type="nucleotide sequence ID" value="NZ_JAGEOJ010000011.1"/>
</dbReference>
<evidence type="ECO:0000256" key="7">
    <source>
        <dbReference type="ARBA" id="ARBA00022798"/>
    </source>
</evidence>
<dbReference type="Pfam" id="PF03007">
    <property type="entry name" value="WS_DGAT_cat"/>
    <property type="match status" value="1"/>
</dbReference>
<protein>
    <recommendedName>
        <fullName evidence="4">diacylglycerol O-acyltransferase</fullName>
        <ecNumber evidence="4">2.3.1.20</ecNumber>
    </recommendedName>
</protein>
<dbReference type="GO" id="GO:0071731">
    <property type="term" value="P:response to nitric oxide"/>
    <property type="evidence" value="ECO:0007669"/>
    <property type="project" value="TreeGrafter"/>
</dbReference>
<dbReference type="InterPro" id="IPR045034">
    <property type="entry name" value="O-acyltransferase_WSD1-like"/>
</dbReference>
<comment type="catalytic activity">
    <reaction evidence="10">
        <text>an acyl-CoA + a 1,2-diacyl-sn-glycerol = a triacyl-sn-glycerol + CoA</text>
        <dbReference type="Rhea" id="RHEA:10868"/>
        <dbReference type="ChEBI" id="CHEBI:17815"/>
        <dbReference type="ChEBI" id="CHEBI:57287"/>
        <dbReference type="ChEBI" id="CHEBI:58342"/>
        <dbReference type="ChEBI" id="CHEBI:64615"/>
        <dbReference type="EC" id="2.3.1.20"/>
    </reaction>
</comment>
<feature type="domain" description="O-acyltransferase WSD1 C-terminal" evidence="12">
    <location>
        <begin position="320"/>
        <end position="459"/>
    </location>
</feature>
<keyword evidence="7" id="KW-0319">Glycerol metabolism</keyword>
<dbReference type="EMBL" id="JAGEOJ010000011">
    <property type="protein sequence ID" value="MBO2450949.1"/>
    <property type="molecule type" value="Genomic_DNA"/>
</dbReference>
<dbReference type="Proteomes" id="UP000669179">
    <property type="component" value="Unassembled WGS sequence"/>
</dbReference>
<organism evidence="13 14">
    <name type="scientific">Actinomadura barringtoniae</name>
    <dbReference type="NCBI Taxonomy" id="1427535"/>
    <lineage>
        <taxon>Bacteria</taxon>
        <taxon>Bacillati</taxon>
        <taxon>Actinomycetota</taxon>
        <taxon>Actinomycetes</taxon>
        <taxon>Streptosporangiales</taxon>
        <taxon>Thermomonosporaceae</taxon>
        <taxon>Actinomadura</taxon>
    </lineage>
</organism>
<evidence type="ECO:0000256" key="9">
    <source>
        <dbReference type="ARBA" id="ARBA00023315"/>
    </source>
</evidence>
<dbReference type="AlphaFoldDB" id="A0A939PKQ3"/>
<dbReference type="EC" id="2.3.1.20" evidence="4"/>
<evidence type="ECO:0000256" key="8">
    <source>
        <dbReference type="ARBA" id="ARBA00023098"/>
    </source>
</evidence>
<evidence type="ECO:0000256" key="6">
    <source>
        <dbReference type="ARBA" id="ARBA00022679"/>
    </source>
</evidence>
<evidence type="ECO:0000313" key="13">
    <source>
        <dbReference type="EMBL" id="MBO2450949.1"/>
    </source>
</evidence>
<evidence type="ECO:0000256" key="10">
    <source>
        <dbReference type="ARBA" id="ARBA00048109"/>
    </source>
</evidence>
<sequence length="463" mass="50013">MRPADHFGVGAWNLPRRLNTLDTLMWRCEADPVLRAPLVLLALLDDTPDWDRFVAGHEWATRMIPRLRDRPRTFPLLPAAPVWTSVPDFDVADHVRRAALPGDAGRRELLDLVQSMATAPWRPGRPLWESVLVEGLRWDGKPCPAAWILRFHHSMADGQTAAFWLSTLLNRQREPRTGKPDPPPPPPPVSDLLALLEPPPELDLLRRGLIEGKAALDSAEPASASLLKVVRGAVELTPTPVGTPSPLLSGRGLSRRLDLMDVPLDGLRAAAREEGASVNDAFLTGMLVGFRRYHERRGSTPDTLSIAMPLPRKKTSPRVGNGFGVVRLPAPMAVPKEGTHLAAVRDRLAEVTSAYTPAALEVASTVVNALPTPLTLEAMRRLGRSYDVQLSHVAGIHRRFYVSGAAIEGVYCFGPAPGCAAMAVMVSGRGGATLGLTTDPAAVTDGPAFMECLEEGFAEVVGG</sequence>
<evidence type="ECO:0000259" key="11">
    <source>
        <dbReference type="Pfam" id="PF03007"/>
    </source>
</evidence>